<protein>
    <recommendedName>
        <fullName evidence="4">Rubisco LSMT substrate-binding domain-containing protein</fullName>
    </recommendedName>
</protein>
<dbReference type="InterPro" id="IPR050600">
    <property type="entry name" value="SETD3_SETD6_MTase"/>
</dbReference>
<feature type="domain" description="Rubisco LSMT substrate-binding" evidence="4">
    <location>
        <begin position="141"/>
        <end position="234"/>
    </location>
</feature>
<dbReference type="Pfam" id="PF09273">
    <property type="entry name" value="Rubis-subs-bind"/>
    <property type="match status" value="1"/>
</dbReference>
<dbReference type="InterPro" id="IPR015353">
    <property type="entry name" value="Rubisco_LSMT_subst-bd"/>
</dbReference>
<dbReference type="InterPro" id="IPR036464">
    <property type="entry name" value="Rubisco_LSMT_subst-bd_sf"/>
</dbReference>
<dbReference type="PANTHER" id="PTHR13271">
    <property type="entry name" value="UNCHARACTERIZED PUTATIVE METHYLTRANSFERASE"/>
    <property type="match status" value="1"/>
</dbReference>
<name>A0A6U8XJB2_EMIHU</name>
<accession>A0A6U8XJB2</accession>
<keyword evidence="2" id="KW-0808">Transferase</keyword>
<evidence type="ECO:0000313" key="5">
    <source>
        <dbReference type="EMBL" id="CAE0563514.1"/>
    </source>
</evidence>
<dbReference type="SUPFAM" id="SSF82199">
    <property type="entry name" value="SET domain"/>
    <property type="match status" value="1"/>
</dbReference>
<keyword evidence="3" id="KW-0949">S-adenosyl-L-methionine</keyword>
<dbReference type="AlphaFoldDB" id="A0A6U8XJB2"/>
<evidence type="ECO:0000256" key="3">
    <source>
        <dbReference type="ARBA" id="ARBA00022691"/>
    </source>
</evidence>
<sequence length="261" mass="27348">MPKLPSLDDLKGAIGGEPVNDPSFAMALMPMLDSFNHKSGAVNGCSFDPEANAFVLTAGAPLRRGEEAYISYGDKGNDALLQLFGFVEASNPHDSFLAVGLPEHVAAVARDSFRGGGGEAEVTRRVGLIDSLGLGPSLASAELTARGAPQGTWHALRLLLGSVEEVSGDLARLRGAVSLETEARCWAALRSYCKAARAAMGGARKADLAEARSTACPPRRALALQLRAEKKRLLSELEAALVAVESRSRKAGKPLSTVAMP</sequence>
<reference evidence="5" key="1">
    <citation type="submission" date="2021-01" db="EMBL/GenBank/DDBJ databases">
        <authorList>
            <person name="Corre E."/>
            <person name="Pelletier E."/>
            <person name="Niang G."/>
            <person name="Scheremetjew M."/>
            <person name="Finn R."/>
            <person name="Kale V."/>
            <person name="Holt S."/>
            <person name="Cochrane G."/>
            <person name="Meng A."/>
            <person name="Brown T."/>
            <person name="Cohen L."/>
        </authorList>
    </citation>
    <scope>NUCLEOTIDE SEQUENCE</scope>
    <source>
        <strain evidence="5">379</strain>
    </source>
</reference>
<dbReference type="GO" id="GO:0016279">
    <property type="term" value="F:protein-lysine N-methyltransferase activity"/>
    <property type="evidence" value="ECO:0007669"/>
    <property type="project" value="TreeGrafter"/>
</dbReference>
<dbReference type="InterPro" id="IPR046341">
    <property type="entry name" value="SET_dom_sf"/>
</dbReference>
<evidence type="ECO:0000259" key="4">
    <source>
        <dbReference type="Pfam" id="PF09273"/>
    </source>
</evidence>
<dbReference type="Gene3D" id="3.90.1420.10">
    <property type="entry name" value="Rubisco LSMT, substrate-binding domain"/>
    <property type="match status" value="1"/>
</dbReference>
<dbReference type="Gene3D" id="3.90.1410.10">
    <property type="entry name" value="set domain protein methyltransferase, domain 1"/>
    <property type="match status" value="1"/>
</dbReference>
<dbReference type="CDD" id="cd10527">
    <property type="entry name" value="SET_LSMT"/>
    <property type="match status" value="1"/>
</dbReference>
<proteinExistence type="predicted"/>
<evidence type="ECO:0000256" key="1">
    <source>
        <dbReference type="ARBA" id="ARBA00022603"/>
    </source>
</evidence>
<organism evidence="5">
    <name type="scientific">Emiliania huxleyi</name>
    <name type="common">Coccolithophore</name>
    <name type="synonym">Pontosphaera huxleyi</name>
    <dbReference type="NCBI Taxonomy" id="2903"/>
    <lineage>
        <taxon>Eukaryota</taxon>
        <taxon>Haptista</taxon>
        <taxon>Haptophyta</taxon>
        <taxon>Prymnesiophyceae</taxon>
        <taxon>Isochrysidales</taxon>
        <taxon>Noelaerhabdaceae</taxon>
        <taxon>Emiliania</taxon>
    </lineage>
</organism>
<dbReference type="GO" id="GO:0032259">
    <property type="term" value="P:methylation"/>
    <property type="evidence" value="ECO:0007669"/>
    <property type="project" value="UniProtKB-KW"/>
</dbReference>
<evidence type="ECO:0000256" key="2">
    <source>
        <dbReference type="ARBA" id="ARBA00022679"/>
    </source>
</evidence>
<dbReference type="EMBL" id="HBIR01033460">
    <property type="protein sequence ID" value="CAE0563514.1"/>
    <property type="molecule type" value="Transcribed_RNA"/>
</dbReference>
<keyword evidence="1" id="KW-0489">Methyltransferase</keyword>
<gene>
    <name evidence="5" type="ORF">EHUX00137_LOCUS26024</name>
</gene>